<evidence type="ECO:0000313" key="11">
    <source>
        <dbReference type="Proteomes" id="UP000199126"/>
    </source>
</evidence>
<dbReference type="GO" id="GO:0045436">
    <property type="term" value="F:lycopene beta cyclase activity"/>
    <property type="evidence" value="ECO:0007669"/>
    <property type="project" value="UniProtKB-ARBA"/>
</dbReference>
<dbReference type="Pfam" id="PF18916">
    <property type="entry name" value="Lycopene_cyc"/>
    <property type="match status" value="2"/>
</dbReference>
<keyword evidence="3 8" id="KW-0812">Transmembrane</keyword>
<keyword evidence="4" id="KW-0125">Carotenoid biosynthesis</keyword>
<keyword evidence="6 8" id="KW-0472">Membrane</keyword>
<evidence type="ECO:0000256" key="4">
    <source>
        <dbReference type="ARBA" id="ARBA00022746"/>
    </source>
</evidence>
<keyword evidence="11" id="KW-1185">Reference proteome</keyword>
<gene>
    <name evidence="10" type="ORF">SAMN04487948_104202</name>
</gene>
<feature type="transmembrane region" description="Helical" evidence="8">
    <location>
        <begin position="6"/>
        <end position="25"/>
    </location>
</feature>
<evidence type="ECO:0000256" key="1">
    <source>
        <dbReference type="ARBA" id="ARBA00004141"/>
    </source>
</evidence>
<evidence type="ECO:0000256" key="2">
    <source>
        <dbReference type="ARBA" id="ARBA00004829"/>
    </source>
</evidence>
<dbReference type="GO" id="GO:0016872">
    <property type="term" value="F:intramolecular lyase activity"/>
    <property type="evidence" value="ECO:0007669"/>
    <property type="project" value="InterPro"/>
</dbReference>
<dbReference type="Proteomes" id="UP000199126">
    <property type="component" value="Unassembled WGS sequence"/>
</dbReference>
<evidence type="ECO:0000256" key="5">
    <source>
        <dbReference type="ARBA" id="ARBA00022989"/>
    </source>
</evidence>
<evidence type="ECO:0000256" key="7">
    <source>
        <dbReference type="ARBA" id="ARBA00023235"/>
    </source>
</evidence>
<dbReference type="EMBL" id="FODV01000004">
    <property type="protein sequence ID" value="SEO69196.1"/>
    <property type="molecule type" value="Genomic_DNA"/>
</dbReference>
<evidence type="ECO:0000313" key="10">
    <source>
        <dbReference type="EMBL" id="SEO69196.1"/>
    </source>
</evidence>
<accession>A0A1H8RS87</accession>
<reference evidence="11" key="1">
    <citation type="submission" date="2016-10" db="EMBL/GenBank/DDBJ databases">
        <authorList>
            <person name="Varghese N."/>
            <person name="Submissions S."/>
        </authorList>
    </citation>
    <scope>NUCLEOTIDE SEQUENCE [LARGE SCALE GENOMIC DNA]</scope>
    <source>
        <strain evidence="11">CGMCC 1.10121</strain>
    </source>
</reference>
<organism evidence="10 11">
    <name type="scientific">Halogranum amylolyticum</name>
    <dbReference type="NCBI Taxonomy" id="660520"/>
    <lineage>
        <taxon>Archaea</taxon>
        <taxon>Methanobacteriati</taxon>
        <taxon>Methanobacteriota</taxon>
        <taxon>Stenosarchaea group</taxon>
        <taxon>Halobacteria</taxon>
        <taxon>Halobacteriales</taxon>
        <taxon>Haloferacaceae</taxon>
    </lineage>
</organism>
<dbReference type="GO" id="GO:0016117">
    <property type="term" value="P:carotenoid biosynthetic process"/>
    <property type="evidence" value="ECO:0007669"/>
    <property type="project" value="UniProtKB-KW"/>
</dbReference>
<dbReference type="RefSeq" id="WP_089823428.1">
    <property type="nucleotide sequence ID" value="NZ_FODV01000004.1"/>
</dbReference>
<feature type="transmembrane region" description="Helical" evidence="8">
    <location>
        <begin position="121"/>
        <end position="137"/>
    </location>
</feature>
<comment type="pathway">
    <text evidence="2">Carotenoid biosynthesis.</text>
</comment>
<feature type="transmembrane region" description="Helical" evidence="8">
    <location>
        <begin position="218"/>
        <end position="239"/>
    </location>
</feature>
<protein>
    <submittedName>
        <fullName evidence="10">Lycopene cyclase domain-containing protein</fullName>
    </submittedName>
</protein>
<sequence>MTLTYLDFLVLLLGPPLVVLAGLLWAGDCRLGRRRCVAAGLTIVTAVGLVYTTPWDNELIGRGVWWYGENAVLATIWRAPAEEYLFMLLQPVLTGLWLARLPRVPTATTWRTGMTLGSRTGGVLAGAVVTAVGAVFLGSDATFYLGAILAWAGPVFALQWGFGWRQLWEQRRLVTLGVGVPTLYLAAGDRVAIDLGIWSLSPAYTTGVTVGGLPVEEGLFFLVTNMFVVQGLVLFLWVVDR</sequence>
<evidence type="ECO:0000259" key="9">
    <source>
        <dbReference type="Pfam" id="PF18916"/>
    </source>
</evidence>
<proteinExistence type="predicted"/>
<feature type="transmembrane region" description="Helical" evidence="8">
    <location>
        <begin position="143"/>
        <end position="162"/>
    </location>
</feature>
<keyword evidence="7" id="KW-0413">Isomerase</keyword>
<keyword evidence="5 8" id="KW-1133">Transmembrane helix</keyword>
<feature type="domain" description="Lycopene cyclase" evidence="9">
    <location>
        <begin position="168"/>
        <end position="228"/>
    </location>
</feature>
<dbReference type="AlphaFoldDB" id="A0A1H8RS87"/>
<feature type="transmembrane region" description="Helical" evidence="8">
    <location>
        <begin position="174"/>
        <end position="198"/>
    </location>
</feature>
<evidence type="ECO:0000256" key="8">
    <source>
        <dbReference type="SAM" id="Phobius"/>
    </source>
</evidence>
<evidence type="ECO:0000256" key="6">
    <source>
        <dbReference type="ARBA" id="ARBA00023136"/>
    </source>
</evidence>
<feature type="domain" description="Lycopene cyclase" evidence="9">
    <location>
        <begin position="25"/>
        <end position="95"/>
    </location>
</feature>
<name>A0A1H8RS87_9EURY</name>
<dbReference type="OrthoDB" id="241129at2157"/>
<dbReference type="NCBIfam" id="TIGR03462">
    <property type="entry name" value="CarR_dom_SF"/>
    <property type="match status" value="2"/>
</dbReference>
<comment type="subcellular location">
    <subcellularLocation>
        <location evidence="1">Membrane</location>
        <topology evidence="1">Multi-pass membrane protein</topology>
    </subcellularLocation>
</comment>
<evidence type="ECO:0000256" key="3">
    <source>
        <dbReference type="ARBA" id="ARBA00022692"/>
    </source>
</evidence>
<dbReference type="GO" id="GO:0016020">
    <property type="term" value="C:membrane"/>
    <property type="evidence" value="ECO:0007669"/>
    <property type="project" value="UniProtKB-SubCell"/>
</dbReference>
<dbReference type="InterPro" id="IPR017825">
    <property type="entry name" value="Lycopene_cyclase_dom"/>
</dbReference>